<reference evidence="2" key="1">
    <citation type="journal article" date="2020" name="bioRxiv">
        <title>A rank-normalized archaeal taxonomy based on genome phylogeny resolves widespread incomplete and uneven classifications.</title>
        <authorList>
            <person name="Rinke C."/>
            <person name="Chuvochina M."/>
            <person name="Mussig A.J."/>
            <person name="Chaumeil P.-A."/>
            <person name="Waite D.W."/>
            <person name="Whitman W.B."/>
            <person name="Parks D.H."/>
            <person name="Hugenholtz P."/>
        </authorList>
    </citation>
    <scope>NUCLEOTIDE SEQUENCE [LARGE SCALE GENOMIC DNA]</scope>
</reference>
<protein>
    <submittedName>
        <fullName evidence="1">Uncharacterized protein</fullName>
    </submittedName>
</protein>
<comment type="caution">
    <text evidence="1">The sequence shown here is derived from an EMBL/GenBank/DDBJ whole genome shotgun (WGS) entry which is preliminary data.</text>
</comment>
<name>A0A7J4IWH0_9ARCH</name>
<evidence type="ECO:0000313" key="1">
    <source>
        <dbReference type="EMBL" id="HIH09190.1"/>
    </source>
</evidence>
<accession>A0A7J4IWH0</accession>
<sequence>MDKFNFKTLATKLSKHEAGLVQSYCERKGVTTSKFIHDIALREINITVPNNVAGKNIIAYKKDADAFSWAVKLDSGETIEIISNMSPQYLEDMAAVFGKAIEQRNSVIKKKKPDSAAIPSELTK</sequence>
<gene>
    <name evidence="1" type="ORF">HA254_00815</name>
</gene>
<organism evidence="1 2">
    <name type="scientific">Candidatus Iainarchaeum sp</name>
    <dbReference type="NCBI Taxonomy" id="3101447"/>
    <lineage>
        <taxon>Archaea</taxon>
        <taxon>Candidatus Iainarchaeota</taxon>
        <taxon>Candidatus Iainarchaeia</taxon>
        <taxon>Candidatus Iainarchaeales</taxon>
        <taxon>Candidatus Iainarchaeaceae</taxon>
        <taxon>Candidatus Iainarchaeum</taxon>
    </lineage>
</organism>
<dbReference type="EMBL" id="DUGC01000017">
    <property type="protein sequence ID" value="HIH09190.1"/>
    <property type="molecule type" value="Genomic_DNA"/>
</dbReference>
<dbReference type="Proteomes" id="UP000565078">
    <property type="component" value="Unassembled WGS sequence"/>
</dbReference>
<dbReference type="AlphaFoldDB" id="A0A7J4IWH0"/>
<evidence type="ECO:0000313" key="2">
    <source>
        <dbReference type="Proteomes" id="UP000565078"/>
    </source>
</evidence>
<proteinExistence type="predicted"/>